<feature type="region of interest" description="Disordered" evidence="1">
    <location>
        <begin position="716"/>
        <end position="742"/>
    </location>
</feature>
<dbReference type="SMART" id="SM00636">
    <property type="entry name" value="Glyco_18"/>
    <property type="match status" value="1"/>
</dbReference>
<dbReference type="Pfam" id="PF00704">
    <property type="entry name" value="Glyco_hydro_18"/>
    <property type="match status" value="1"/>
</dbReference>
<dbReference type="InterPro" id="IPR011583">
    <property type="entry name" value="Chitinase_II/V-like_cat"/>
</dbReference>
<feature type="compositionally biased region" description="Acidic residues" evidence="1">
    <location>
        <begin position="718"/>
        <end position="728"/>
    </location>
</feature>
<feature type="region of interest" description="Disordered" evidence="1">
    <location>
        <begin position="640"/>
        <end position="695"/>
    </location>
</feature>
<feature type="compositionally biased region" description="Basic and acidic residues" evidence="1">
    <location>
        <begin position="732"/>
        <end position="742"/>
    </location>
</feature>
<dbReference type="InterPro" id="IPR004242">
    <property type="entry name" value="Transposase_21"/>
</dbReference>
<feature type="region of interest" description="Disordered" evidence="1">
    <location>
        <begin position="761"/>
        <end position="788"/>
    </location>
</feature>
<accession>A0A834HH10</accession>
<reference evidence="3" key="1">
    <citation type="submission" date="2019-11" db="EMBL/GenBank/DDBJ databases">
        <authorList>
            <person name="Liu Y."/>
            <person name="Hou J."/>
            <person name="Li T.-Q."/>
            <person name="Guan C.-H."/>
            <person name="Wu X."/>
            <person name="Wu H.-Z."/>
            <person name="Ling F."/>
            <person name="Zhang R."/>
            <person name="Shi X.-G."/>
            <person name="Ren J.-P."/>
            <person name="Chen E.-F."/>
            <person name="Sun J.-M."/>
        </authorList>
    </citation>
    <scope>NUCLEOTIDE SEQUENCE</scope>
    <source>
        <strain evidence="3">Adult_tree_wgs_1</strain>
        <tissue evidence="3">Leaves</tissue>
    </source>
</reference>
<dbReference type="EMBL" id="WJXA01000001">
    <property type="protein sequence ID" value="KAF7152973.1"/>
    <property type="molecule type" value="Genomic_DNA"/>
</dbReference>
<dbReference type="InterPro" id="IPR017853">
    <property type="entry name" value="GH"/>
</dbReference>
<organism evidence="3 4">
    <name type="scientific">Rhododendron simsii</name>
    <name type="common">Sims's rhododendron</name>
    <dbReference type="NCBI Taxonomy" id="118357"/>
    <lineage>
        <taxon>Eukaryota</taxon>
        <taxon>Viridiplantae</taxon>
        <taxon>Streptophyta</taxon>
        <taxon>Embryophyta</taxon>
        <taxon>Tracheophyta</taxon>
        <taxon>Spermatophyta</taxon>
        <taxon>Magnoliopsida</taxon>
        <taxon>eudicotyledons</taxon>
        <taxon>Gunneridae</taxon>
        <taxon>Pentapetalae</taxon>
        <taxon>asterids</taxon>
        <taxon>Ericales</taxon>
        <taxon>Ericaceae</taxon>
        <taxon>Ericoideae</taxon>
        <taxon>Rhodoreae</taxon>
        <taxon>Rhododendron</taxon>
    </lineage>
</organism>
<evidence type="ECO:0000313" key="4">
    <source>
        <dbReference type="Proteomes" id="UP000626092"/>
    </source>
</evidence>
<dbReference type="Proteomes" id="UP000626092">
    <property type="component" value="Unassembled WGS sequence"/>
</dbReference>
<dbReference type="GO" id="GO:0005975">
    <property type="term" value="P:carbohydrate metabolic process"/>
    <property type="evidence" value="ECO:0007669"/>
    <property type="project" value="InterPro"/>
</dbReference>
<gene>
    <name evidence="3" type="ORF">RHSIM_Rhsim01G0188000</name>
</gene>
<feature type="compositionally biased region" description="Polar residues" evidence="1">
    <location>
        <begin position="640"/>
        <end position="654"/>
    </location>
</feature>
<feature type="compositionally biased region" description="Polar residues" evidence="1">
    <location>
        <begin position="681"/>
        <end position="690"/>
    </location>
</feature>
<dbReference type="AlphaFoldDB" id="A0A834HH10"/>
<evidence type="ECO:0000313" key="3">
    <source>
        <dbReference type="EMBL" id="KAF7152973.1"/>
    </source>
</evidence>
<dbReference type="SUPFAM" id="SSF51445">
    <property type="entry name" value="(Trans)glycosidases"/>
    <property type="match status" value="1"/>
</dbReference>
<keyword evidence="4" id="KW-1185">Reference proteome</keyword>
<proteinExistence type="predicted"/>
<dbReference type="PANTHER" id="PTHR10775">
    <property type="entry name" value="OS08G0208400 PROTEIN"/>
    <property type="match status" value="1"/>
</dbReference>
<dbReference type="Pfam" id="PF02992">
    <property type="entry name" value="Transposase_21"/>
    <property type="match status" value="1"/>
</dbReference>
<dbReference type="InterPro" id="IPR029480">
    <property type="entry name" value="Transpos_assoc"/>
</dbReference>
<feature type="domain" description="GH18" evidence="2">
    <location>
        <begin position="874"/>
        <end position="1083"/>
    </location>
</feature>
<dbReference type="PANTHER" id="PTHR10775:SF182">
    <property type="entry name" value="TRANSPOSON, EN_SPM-LIKE, TRANSPOSASE-ASSOCIATED DOMAIN PROTEIN-RELATED"/>
    <property type="match status" value="1"/>
</dbReference>
<dbReference type="Pfam" id="PF13963">
    <property type="entry name" value="Transpos_assoc"/>
    <property type="match status" value="1"/>
</dbReference>
<sequence length="1193" mass="135296">METNMDKSWINLPRVDPRYTQGIIDFMEFACKNILDQQTEIACPCKKCHNMARKNIDLVKQHLVVNGFTPSYTVWIFHGEKSQPTNCGVENSGCGNFNGQDEMQEMVRDAFGIPPIQAHDIDLDPPLGDGHNFDTPLGDGHNLDEETIKFFKLLKEADRELYPGCQKFSLLSFIVALMHIKCLGGWSNKSFTMLLKLLKKVLPEGEILPNSFTAGRRLLGGLGLEDHKVHACPKDCMLYWGEDAKRVDCKVCNVPRYKPEEQKDGSKKGGKIPQKIVRYFPLIPKLKRLYSSKKTAGLMRWHAENPAPIGISRHPVDSDIWKLYDNLHPDFAQDPRNVRLGLASDGFNPYRTMNSTYSIWPVVMITYNLPPWLCMKQPYMMLTLLIDGPTSPGNNIDVYLRLIVDEMKELWDIGVNTYDAFGNEMFKMRALMLWTINDLPALAMLSGWSTKGYLACPVCLDETCSHWLVHGKKVCYLGHRRWLDKDHKFRYERMSFDGTVELRPCPTRLSGREVLAMFPANYVNKFGKEGDEDLPVTKKRKTRDGEDEDDLQVMDLDGKGKDNLNARRDLQLLKIRKALHPQILDGGKVYLPHACFAMNNTEKTIFCKFLKNVKVPDGGAVNEETSAIVNKLKALRCQDGSSSHTMSEGATFNQAIGPERPGRTRGLGLGATKSNLLGAKNNDQAPSQSSIERDRQFMKMKSKVQKMKRFLEAMGYTDDTDDDSDEFNEAPNENHPDASSAHREMTIGNNQASPEEINLAHRSQPEPTPFPRPNQQADSHHQCEPGSTAAPDLAMWKQAEASRNARKVVAPPSNKINNLLLQESQTRREEHRKMVQIEFLWGIFVSVFAAFTVSCSVHFLALYLPIIFVLGPRARLYGFHGLELCCVKPDTSTTKMETMGILFDDWRTAVDRESKNSTRSLLLLTLASDYLPSKNSTSYPMESIQRNFDWVHIVPYYNHLPTMENFTGAHSVLYDPSSNVSTDYGIKEWISRGLPAKKMVLGLPYHGCTRGHFWTPRPMRSDRLQQIPPLRHMVWIGYDDAEAIRTKVSYAREKGLLGYKVWHVANDDNWVLSNADLDFFMILWAEITKDFSFVELRDMHDGYGASVGTDEWRYRGGGCIIGMKESPCARFLSSMTLKITIDEVKGIQHFSNYGLNREKCAYCCGWEGGYDTTFPSTTVSGSALLLLLYLADE</sequence>
<dbReference type="Gene3D" id="3.20.20.80">
    <property type="entry name" value="Glycosidases"/>
    <property type="match status" value="1"/>
</dbReference>
<dbReference type="GO" id="GO:0008061">
    <property type="term" value="F:chitin binding"/>
    <property type="evidence" value="ECO:0007669"/>
    <property type="project" value="InterPro"/>
</dbReference>
<protein>
    <recommendedName>
        <fullName evidence="2">GH18 domain-containing protein</fullName>
    </recommendedName>
</protein>
<dbReference type="InterPro" id="IPR001223">
    <property type="entry name" value="Glyco_hydro18_cat"/>
</dbReference>
<name>A0A834HH10_RHOSS</name>
<dbReference type="OrthoDB" id="1913335at2759"/>
<evidence type="ECO:0000259" key="2">
    <source>
        <dbReference type="PROSITE" id="PS51910"/>
    </source>
</evidence>
<evidence type="ECO:0000256" key="1">
    <source>
        <dbReference type="SAM" id="MobiDB-lite"/>
    </source>
</evidence>
<comment type="caution">
    <text evidence="3">The sequence shown here is derived from an EMBL/GenBank/DDBJ whole genome shotgun (WGS) entry which is preliminary data.</text>
</comment>
<dbReference type="PROSITE" id="PS51910">
    <property type="entry name" value="GH18_2"/>
    <property type="match status" value="1"/>
</dbReference>